<dbReference type="Proteomes" id="UP000095283">
    <property type="component" value="Unplaced"/>
</dbReference>
<sequence>MPCVLRWFSINSKETINDSRAREERQEKGVVHLSRVSFLLFKFHFFKAKVRRAYAIGGCVFFMWISTHGIFQYCCLNRPKIYIF</sequence>
<protein>
    <submittedName>
        <fullName evidence="3">7TM_GPCR_Srx domain-containing protein</fullName>
    </submittedName>
</protein>
<accession>A0A1I7XS27</accession>
<keyword evidence="1" id="KW-0812">Transmembrane</keyword>
<reference evidence="3" key="1">
    <citation type="submission" date="2016-11" db="UniProtKB">
        <authorList>
            <consortium name="WormBaseParasite"/>
        </authorList>
    </citation>
    <scope>IDENTIFICATION</scope>
</reference>
<dbReference type="AlphaFoldDB" id="A0A1I7XS27"/>
<proteinExistence type="predicted"/>
<dbReference type="WBParaSite" id="Hba_20131">
    <property type="protein sequence ID" value="Hba_20131"/>
    <property type="gene ID" value="Hba_20131"/>
</dbReference>
<organism evidence="2 3">
    <name type="scientific">Heterorhabditis bacteriophora</name>
    <name type="common">Entomopathogenic nematode worm</name>
    <dbReference type="NCBI Taxonomy" id="37862"/>
    <lineage>
        <taxon>Eukaryota</taxon>
        <taxon>Metazoa</taxon>
        <taxon>Ecdysozoa</taxon>
        <taxon>Nematoda</taxon>
        <taxon>Chromadorea</taxon>
        <taxon>Rhabditida</taxon>
        <taxon>Rhabditina</taxon>
        <taxon>Rhabditomorpha</taxon>
        <taxon>Strongyloidea</taxon>
        <taxon>Heterorhabditidae</taxon>
        <taxon>Heterorhabditis</taxon>
    </lineage>
</organism>
<evidence type="ECO:0000313" key="2">
    <source>
        <dbReference type="Proteomes" id="UP000095283"/>
    </source>
</evidence>
<name>A0A1I7XS27_HETBA</name>
<keyword evidence="1" id="KW-0472">Membrane</keyword>
<keyword evidence="1" id="KW-1133">Transmembrane helix</keyword>
<keyword evidence="2" id="KW-1185">Reference proteome</keyword>
<feature type="transmembrane region" description="Helical" evidence="1">
    <location>
        <begin position="53"/>
        <end position="71"/>
    </location>
</feature>
<evidence type="ECO:0000313" key="3">
    <source>
        <dbReference type="WBParaSite" id="Hba_20131"/>
    </source>
</evidence>
<evidence type="ECO:0000256" key="1">
    <source>
        <dbReference type="SAM" id="Phobius"/>
    </source>
</evidence>